<organism evidence="2 3">
    <name type="scientific">Alicyclobacillus mengziensis</name>
    <dbReference type="NCBI Taxonomy" id="2931921"/>
    <lineage>
        <taxon>Bacteria</taxon>
        <taxon>Bacillati</taxon>
        <taxon>Bacillota</taxon>
        <taxon>Bacilli</taxon>
        <taxon>Bacillales</taxon>
        <taxon>Alicyclobacillaceae</taxon>
        <taxon>Alicyclobacillus</taxon>
    </lineage>
</organism>
<dbReference type="RefSeq" id="WP_206655691.1">
    <property type="nucleotide sequence ID" value="NZ_CP071182.1"/>
</dbReference>
<proteinExistence type="predicted"/>
<dbReference type="KEGG" id="afx:JZ786_17730"/>
<name>A0A9X7Z6F6_9BACL</name>
<evidence type="ECO:0000256" key="1">
    <source>
        <dbReference type="SAM" id="Phobius"/>
    </source>
</evidence>
<protein>
    <submittedName>
        <fullName evidence="2">Uncharacterized protein</fullName>
    </submittedName>
</protein>
<accession>A0A9X7Z6F6</accession>
<evidence type="ECO:0000313" key="3">
    <source>
        <dbReference type="Proteomes" id="UP000663505"/>
    </source>
</evidence>
<evidence type="ECO:0000313" key="2">
    <source>
        <dbReference type="EMBL" id="QSO46321.1"/>
    </source>
</evidence>
<gene>
    <name evidence="2" type="ORF">JZ786_17730</name>
</gene>
<dbReference type="AlphaFoldDB" id="A0A9X7Z6F6"/>
<keyword evidence="1" id="KW-0812">Transmembrane</keyword>
<reference evidence="2 3" key="1">
    <citation type="submission" date="2021-02" db="EMBL/GenBank/DDBJ databases">
        <title>Alicyclobacillus curvatus sp. nov. and Alicyclobacillus mengziensis sp. nov., two acidophilic bacteria isolated from acid mine drainage.</title>
        <authorList>
            <person name="Huang Y."/>
        </authorList>
    </citation>
    <scope>NUCLEOTIDE SEQUENCE [LARGE SCALE GENOMIC DNA]</scope>
    <source>
        <strain evidence="2 3">S30H14</strain>
    </source>
</reference>
<keyword evidence="1" id="KW-0472">Membrane</keyword>
<sequence>MSRRSFGLRHTSLKPGPKWKWNRRRGLRWMVGWAAAGLLVGVMLFSVQADAASQADISIAKEQVFFLPTTSNDLQVVEQVTVQNDGASAQDLHFVLPQGATSLSVQGVGNAGVSQSGQDVTVKGAAKHGTSQAVVSYVLPFSNQTSVNLTLHTDYPVYLMAIFVPIGNVALSAQGLMPDTSTTTIAGTNFRVFTHGAMTANSDWTASISMLPSVTSNQGVHGLPVIGMDSQSQSTMWEAILNLAMAAAILVIALLGIRSTVGKGAGQTKLGPAQALMNSWEEAERAFAEGRLDKSDYEKRTSSIRRRLALMQQRESMKR</sequence>
<keyword evidence="1" id="KW-1133">Transmembrane helix</keyword>
<keyword evidence="3" id="KW-1185">Reference proteome</keyword>
<feature type="transmembrane region" description="Helical" evidence="1">
    <location>
        <begin position="236"/>
        <end position="257"/>
    </location>
</feature>
<dbReference type="Proteomes" id="UP000663505">
    <property type="component" value="Chromosome"/>
</dbReference>
<dbReference type="EMBL" id="CP071182">
    <property type="protein sequence ID" value="QSO46321.1"/>
    <property type="molecule type" value="Genomic_DNA"/>
</dbReference>